<dbReference type="Gene3D" id="3.40.630.30">
    <property type="match status" value="1"/>
</dbReference>
<name>W7YIB7_9BACL</name>
<protein>
    <recommendedName>
        <fullName evidence="3">Acetyltransferase</fullName>
    </recommendedName>
</protein>
<dbReference type="EMBL" id="BAVZ01000003">
    <property type="protein sequence ID" value="GAF07363.1"/>
    <property type="molecule type" value="Genomic_DNA"/>
</dbReference>
<dbReference type="Proteomes" id="UP000019364">
    <property type="component" value="Unassembled WGS sequence"/>
</dbReference>
<dbReference type="STRING" id="1236976.JCM16418_1377"/>
<comment type="caution">
    <text evidence="1">The sequence shown here is derived from an EMBL/GenBank/DDBJ whole genome shotgun (WGS) entry which is preliminary data.</text>
</comment>
<proteinExistence type="predicted"/>
<dbReference type="AlphaFoldDB" id="W7YIB7"/>
<organism evidence="1 2">
    <name type="scientific">Paenibacillus pini JCM 16418</name>
    <dbReference type="NCBI Taxonomy" id="1236976"/>
    <lineage>
        <taxon>Bacteria</taxon>
        <taxon>Bacillati</taxon>
        <taxon>Bacillota</taxon>
        <taxon>Bacilli</taxon>
        <taxon>Bacillales</taxon>
        <taxon>Paenibacillaceae</taxon>
        <taxon>Paenibacillus</taxon>
    </lineage>
</organism>
<reference evidence="1 2" key="1">
    <citation type="journal article" date="2014" name="Genome Announc.">
        <title>Draft Genome Sequence of Paenibacillus pini JCM 16418T, Isolated from the Rhizosphere of Pine Tree.</title>
        <authorList>
            <person name="Yuki M."/>
            <person name="Oshima K."/>
            <person name="Suda W."/>
            <person name="Oshida Y."/>
            <person name="Kitamura K."/>
            <person name="Iida Y."/>
            <person name="Hattori M."/>
            <person name="Ohkuma M."/>
        </authorList>
    </citation>
    <scope>NUCLEOTIDE SEQUENCE [LARGE SCALE GENOMIC DNA]</scope>
    <source>
        <strain evidence="1 2">JCM 16418</strain>
    </source>
</reference>
<sequence length="70" mass="8335">MDNNTTVRSAVEADIESILQIYNQGIEDRITTLETDIKDLPYMRNWFKEHEEATAFWWRNKMINLLAGHH</sequence>
<gene>
    <name evidence="1" type="ORF">JCM16418_1377</name>
</gene>
<keyword evidence="2" id="KW-1185">Reference proteome</keyword>
<accession>W7YIB7</accession>
<evidence type="ECO:0000313" key="1">
    <source>
        <dbReference type="EMBL" id="GAF07363.1"/>
    </source>
</evidence>
<evidence type="ECO:0008006" key="3">
    <source>
        <dbReference type="Google" id="ProtNLM"/>
    </source>
</evidence>
<evidence type="ECO:0000313" key="2">
    <source>
        <dbReference type="Proteomes" id="UP000019364"/>
    </source>
</evidence>